<protein>
    <recommendedName>
        <fullName evidence="4">DUF4371 domain-containing protein</fullName>
    </recommendedName>
</protein>
<dbReference type="Proteomes" id="UP000327493">
    <property type="component" value="Chromosome 22"/>
</dbReference>
<evidence type="ECO:0008006" key="4">
    <source>
        <dbReference type="Google" id="ProtNLM"/>
    </source>
</evidence>
<gene>
    <name evidence="1" type="ORF">FQN60_001050</name>
    <name evidence="2" type="ORF">FQN60_013635</name>
</gene>
<name>A0A5J5CEI3_9PERO</name>
<dbReference type="EMBL" id="VOFY01000731">
    <property type="protein sequence ID" value="KAA8578400.1"/>
    <property type="molecule type" value="Genomic_DNA"/>
</dbReference>
<feature type="non-terminal residue" evidence="1">
    <location>
        <position position="137"/>
    </location>
</feature>
<comment type="caution">
    <text evidence="1">The sequence shown here is derived from an EMBL/GenBank/DDBJ whole genome shotgun (WGS) entry which is preliminary data.</text>
</comment>
<proteinExistence type="predicted"/>
<dbReference type="EMBL" id="VOFY01000022">
    <property type="protein sequence ID" value="KAA8580677.1"/>
    <property type="molecule type" value="Genomic_DNA"/>
</dbReference>
<organism evidence="1 3">
    <name type="scientific">Etheostoma spectabile</name>
    <name type="common">orangethroat darter</name>
    <dbReference type="NCBI Taxonomy" id="54343"/>
    <lineage>
        <taxon>Eukaryota</taxon>
        <taxon>Metazoa</taxon>
        <taxon>Chordata</taxon>
        <taxon>Craniata</taxon>
        <taxon>Vertebrata</taxon>
        <taxon>Euteleostomi</taxon>
        <taxon>Actinopterygii</taxon>
        <taxon>Neopterygii</taxon>
        <taxon>Teleostei</taxon>
        <taxon>Neoteleostei</taxon>
        <taxon>Acanthomorphata</taxon>
        <taxon>Eupercaria</taxon>
        <taxon>Perciformes</taxon>
        <taxon>Percoidei</taxon>
        <taxon>Percidae</taxon>
        <taxon>Etheostomatinae</taxon>
        <taxon>Etheostoma</taxon>
    </lineage>
</organism>
<evidence type="ECO:0000313" key="3">
    <source>
        <dbReference type="Proteomes" id="UP000327493"/>
    </source>
</evidence>
<keyword evidence="3" id="KW-1185">Reference proteome</keyword>
<dbReference type="PANTHER" id="PTHR45913">
    <property type="entry name" value="EPM2A-INTERACTING PROTEIN 1"/>
    <property type="match status" value="1"/>
</dbReference>
<reference evidence="1 3" key="1">
    <citation type="submission" date="2019-08" db="EMBL/GenBank/DDBJ databases">
        <title>A chromosome-level genome assembly, high-density linkage maps, and genome scans reveal the genomic architecture of hybrid incompatibilities underlying speciation via character displacement in darters (Percidae: Etheostominae).</title>
        <authorList>
            <person name="Moran R.L."/>
            <person name="Catchen J.M."/>
            <person name="Fuller R.C."/>
        </authorList>
    </citation>
    <scope>NUCLEOTIDE SEQUENCE [LARGE SCALE GENOMIC DNA]</scope>
    <source>
        <strain evidence="1">EspeVRDwgs_2016</strain>
        <tissue evidence="1">Muscle</tissue>
    </source>
</reference>
<dbReference type="AlphaFoldDB" id="A0A5J5CEI3"/>
<evidence type="ECO:0000313" key="2">
    <source>
        <dbReference type="EMBL" id="KAA8580677.1"/>
    </source>
</evidence>
<accession>A0A5J5CEI3</accession>
<sequence length="137" mass="14972">MFKKSTAKNEAAVKASFIVAEEIAHASKSFSEGAFLKQCMLKVCEQVCPDQLQTFKNVSLSRNTIADRVKELAENLTTQLAEETRSYTAFSLAVDESTDNTDTAQLSIFIRGVKSDLSITEELLDVAAMHGTTTGQD</sequence>
<evidence type="ECO:0000313" key="1">
    <source>
        <dbReference type="EMBL" id="KAA8578400.1"/>
    </source>
</evidence>
<dbReference type="PANTHER" id="PTHR45913:SF11">
    <property type="entry name" value="EPM2A-INTERACTING PROTEIN 1"/>
    <property type="match status" value="1"/>
</dbReference>